<evidence type="ECO:0008006" key="3">
    <source>
        <dbReference type="Google" id="ProtNLM"/>
    </source>
</evidence>
<dbReference type="EMBL" id="AP025226">
    <property type="protein sequence ID" value="BDB97191.1"/>
    <property type="molecule type" value="Genomic_DNA"/>
</dbReference>
<dbReference type="KEGG" id="scas:SACC_02080"/>
<organism evidence="1 2">
    <name type="scientific">Saccharolobus caldissimus</name>
    <dbReference type="NCBI Taxonomy" id="1702097"/>
    <lineage>
        <taxon>Archaea</taxon>
        <taxon>Thermoproteota</taxon>
        <taxon>Thermoprotei</taxon>
        <taxon>Sulfolobales</taxon>
        <taxon>Sulfolobaceae</taxon>
        <taxon>Saccharolobus</taxon>
    </lineage>
</organism>
<evidence type="ECO:0000313" key="1">
    <source>
        <dbReference type="EMBL" id="BDB97191.1"/>
    </source>
</evidence>
<dbReference type="NCBIfam" id="NF011470">
    <property type="entry name" value="PRK14887.1"/>
    <property type="match status" value="1"/>
</dbReference>
<dbReference type="RefSeq" id="WP_229572515.1">
    <property type="nucleotide sequence ID" value="NZ_AP025226.1"/>
</dbReference>
<dbReference type="Proteomes" id="UP001319921">
    <property type="component" value="Chromosome"/>
</dbReference>
<dbReference type="AlphaFoldDB" id="A0AAQ4CN10"/>
<dbReference type="GeneID" id="68864932"/>
<proteinExistence type="predicted"/>
<gene>
    <name evidence="1" type="ORF">SACC_02080</name>
</gene>
<accession>A0AAQ4CN10</accession>
<sequence>MIELKILLECKNAEVIAKSLSVDNINLPKNMIIESRSKDNSVEITIKMKIERANDILTVRNTADEILLHIKNLQQSLNSVS</sequence>
<keyword evidence="2" id="KW-1185">Reference proteome</keyword>
<name>A0AAQ4CN10_9CREN</name>
<evidence type="ECO:0000313" key="2">
    <source>
        <dbReference type="Proteomes" id="UP001319921"/>
    </source>
</evidence>
<reference evidence="1 2" key="1">
    <citation type="journal article" date="2022" name="Microbiol. Resour. Announc.">
        <title>Complete Genome Sequence of the Hyperthermophilic and Acidophilic Archaeon Saccharolobus caldissimus Strain HS-3T.</title>
        <authorList>
            <person name="Sakai H.D."/>
            <person name="Kurosawa N."/>
        </authorList>
    </citation>
    <scope>NUCLEOTIDE SEQUENCE [LARGE SCALE GENOMIC DNA]</scope>
    <source>
        <strain evidence="1 2">JCM32116</strain>
    </source>
</reference>
<protein>
    <recommendedName>
        <fullName evidence="3">KEOPS complex subunit</fullName>
    </recommendedName>
</protein>